<accession>A0ABT9PVV0</accession>
<evidence type="ECO:0008006" key="3">
    <source>
        <dbReference type="Google" id="ProtNLM"/>
    </source>
</evidence>
<dbReference type="EMBL" id="JAUSRF010000009">
    <property type="protein sequence ID" value="MDP9838266.1"/>
    <property type="molecule type" value="Genomic_DNA"/>
</dbReference>
<evidence type="ECO:0000313" key="2">
    <source>
        <dbReference type="Proteomes" id="UP001241472"/>
    </source>
</evidence>
<gene>
    <name evidence="1" type="ORF">J2T09_003033</name>
</gene>
<keyword evidence="2" id="KW-1185">Reference proteome</keyword>
<sequence>MRQIRYAKGLSNVFGKTSLTTASFKTVLRVGAGVSAVAVLAGCTTPDLGAASRAEAQANVTPVVQAYCPQVVIRADTGFHRSYAGKAAEGDDSKLIYQASFADVTRSCTASETTLTINVMAQGRIVAGAAGKTGDVSLPALVEVVDGNDIIYSQKVAFNATIPPEGSGQFIFQKPDVAIPNAVGGASRFTTVRIGFDTGKAAPKKPARRG</sequence>
<comment type="caution">
    <text evidence="1">The sequence shown here is derived from an EMBL/GenBank/DDBJ whole genome shotgun (WGS) entry which is preliminary data.</text>
</comment>
<proteinExistence type="predicted"/>
<name>A0ABT9PVV0_9HYPH</name>
<reference evidence="1 2" key="1">
    <citation type="submission" date="2023-07" db="EMBL/GenBank/DDBJ databases">
        <title>Sorghum-associated microbial communities from plants grown in Nebraska, USA.</title>
        <authorList>
            <person name="Schachtman D."/>
        </authorList>
    </citation>
    <scope>NUCLEOTIDE SEQUENCE [LARGE SCALE GENOMIC DNA]</scope>
    <source>
        <strain evidence="1 2">DS1307</strain>
    </source>
</reference>
<dbReference type="RefSeq" id="WP_306835985.1">
    <property type="nucleotide sequence ID" value="NZ_JAUSRF010000009.1"/>
</dbReference>
<organism evidence="1 2">
    <name type="scientific">Neorhizobium huautlense</name>
    <dbReference type="NCBI Taxonomy" id="67774"/>
    <lineage>
        <taxon>Bacteria</taxon>
        <taxon>Pseudomonadati</taxon>
        <taxon>Pseudomonadota</taxon>
        <taxon>Alphaproteobacteria</taxon>
        <taxon>Hyphomicrobiales</taxon>
        <taxon>Rhizobiaceae</taxon>
        <taxon>Rhizobium/Agrobacterium group</taxon>
        <taxon>Neorhizobium</taxon>
    </lineage>
</organism>
<evidence type="ECO:0000313" key="1">
    <source>
        <dbReference type="EMBL" id="MDP9838266.1"/>
    </source>
</evidence>
<dbReference type="Proteomes" id="UP001241472">
    <property type="component" value="Unassembled WGS sequence"/>
</dbReference>
<protein>
    <recommendedName>
        <fullName evidence="3">Lipoprotein</fullName>
    </recommendedName>
</protein>